<feature type="repeat" description="ANK" evidence="12">
    <location>
        <begin position="232"/>
        <end position="264"/>
    </location>
</feature>
<organism evidence="15 16">
    <name type="scientific">Galendromus occidentalis</name>
    <name type="common">western predatory mite</name>
    <dbReference type="NCBI Taxonomy" id="34638"/>
    <lineage>
        <taxon>Eukaryota</taxon>
        <taxon>Metazoa</taxon>
        <taxon>Ecdysozoa</taxon>
        <taxon>Arthropoda</taxon>
        <taxon>Chelicerata</taxon>
        <taxon>Arachnida</taxon>
        <taxon>Acari</taxon>
        <taxon>Parasitiformes</taxon>
        <taxon>Mesostigmata</taxon>
        <taxon>Gamasina</taxon>
        <taxon>Phytoseioidea</taxon>
        <taxon>Phytoseiidae</taxon>
        <taxon>Typhlodrominae</taxon>
        <taxon>Galendromus</taxon>
    </lineage>
</organism>
<dbReference type="Gene3D" id="3.40.1090.10">
    <property type="entry name" value="Cytosolic phospholipase A2 catalytic domain"/>
    <property type="match status" value="1"/>
</dbReference>
<dbReference type="GO" id="GO:0006887">
    <property type="term" value="P:exocytosis"/>
    <property type="evidence" value="ECO:0007669"/>
    <property type="project" value="UniProtKB-KW"/>
</dbReference>
<accession>A0AAJ7WJ99</accession>
<evidence type="ECO:0000256" key="7">
    <source>
        <dbReference type="ARBA" id="ARBA00023028"/>
    </source>
</evidence>
<feature type="short sequence motif" description="GXGXXG" evidence="13">
    <location>
        <begin position="521"/>
        <end position="526"/>
    </location>
</feature>
<protein>
    <recommendedName>
        <fullName evidence="2">phospholipase A2</fullName>
        <ecNumber evidence="2">3.1.1.4</ecNumber>
    </recommendedName>
</protein>
<comment type="subcellular location">
    <subcellularLocation>
        <location evidence="1">Target cell membrane</location>
    </subcellularLocation>
</comment>
<dbReference type="PROSITE" id="PS50088">
    <property type="entry name" value="ANK_REPEAT"/>
    <property type="match status" value="3"/>
</dbReference>
<sequence length="857" mass="93927">MALALGLKILRNLRGARVSEPYRVMEVRPDDYAKCHVLYREGSLVLYEIAENGSEKNSSAESPNRSYDIVLHKEATKSPYSLSVYRSNQLDVAEIQFTLLKDKLPLLSQCSGDQSTKELVQEVSNLSRTNPSWSLAHVAAHMGLVEVLKHPSLKNSLDSKAAETQQTPLHIAIKAQKLAAVQLLVQLDANIEAVDYNGDTVYHCAAGTTKDIIKSLSAKPVSPSLINKRNKEDYTPLQLACLMDRADCVKELLKEGADVNSASVGTQPDGENPKCLGRGKAEENANNFQEEDMKHGGTPLHWAKSTAVLQSMIEHGCDLNARNFRDDTALHTTVAKNRVNCVILLLSHGADVNAVGMNGDTPLHVAVRVAAPVADNWLPMFEQASSPGREKPLRDLASPLDVGDVTVLQALIVFGADVNALNHQGESPRHLAALSTMVKRDLVLYTLHAVGAARCSDDVSNCKDGCAALGYFDGIGPEEPNFYKSQSLFDGLMGESVIQEALENMNVQRRGRQCRALCLDGGGIKGLVIIRMMMCLEQIVGRPIVECFDWIAGTSTGGILALCLATGKTTAHCLQLYFRLKDEIFVGSRPYDSDALEKLLKQELTEDMMMCDIKYPRICITAVAAERHPANLCLFRNYKPPRQVIREGEDLGDYETDPDPGEQLVWNVARATGAAPTYFRPFKQYLDGGLISNNPTLDLLTEIAEHNAVQRALETDGEVADLQVMVSMGTGKPPVVSVATLDSLQVSTGLLGAARMAYAARNLFSLLVDQATQTGGRVVDRAQAWCHGIRVPYFRLNPDQSEDINLSETDNKLLVSSLWETMVYMRNRSSELEMLAKLLQPCEGSLSLQCRPPSDRP</sequence>
<dbReference type="PROSITE" id="PS50297">
    <property type="entry name" value="ANK_REP_REGION"/>
    <property type="match status" value="3"/>
</dbReference>
<evidence type="ECO:0000256" key="9">
    <source>
        <dbReference type="ARBA" id="ARBA00023098"/>
    </source>
</evidence>
<dbReference type="GO" id="GO:0044231">
    <property type="term" value="C:host cell presynaptic membrane"/>
    <property type="evidence" value="ECO:0007669"/>
    <property type="project" value="UniProtKB-KW"/>
</dbReference>
<feature type="domain" description="PNPLA" evidence="14">
    <location>
        <begin position="517"/>
        <end position="700"/>
    </location>
</feature>
<keyword evidence="10" id="KW-0472">Membrane</keyword>
<comment type="catalytic activity">
    <reaction evidence="11">
        <text>a 1,2-diacyl-sn-glycero-3-phosphocholine + H2O = a 1-acyl-sn-glycero-3-phosphocholine + a fatty acid + H(+)</text>
        <dbReference type="Rhea" id="RHEA:15801"/>
        <dbReference type="ChEBI" id="CHEBI:15377"/>
        <dbReference type="ChEBI" id="CHEBI:15378"/>
        <dbReference type="ChEBI" id="CHEBI:28868"/>
        <dbReference type="ChEBI" id="CHEBI:57643"/>
        <dbReference type="ChEBI" id="CHEBI:58168"/>
        <dbReference type="EC" id="3.1.1.4"/>
    </reaction>
    <physiologicalReaction direction="left-to-right" evidence="11">
        <dbReference type="Rhea" id="RHEA:15802"/>
    </physiologicalReaction>
</comment>
<evidence type="ECO:0000256" key="11">
    <source>
        <dbReference type="ARBA" id="ARBA00023422"/>
    </source>
</evidence>
<keyword evidence="15" id="KW-1185">Reference proteome</keyword>
<dbReference type="GO" id="GO:2000304">
    <property type="term" value="P:positive regulation of ceramide biosynthetic process"/>
    <property type="evidence" value="ECO:0007669"/>
    <property type="project" value="TreeGrafter"/>
</dbReference>
<evidence type="ECO:0000256" key="4">
    <source>
        <dbReference type="ARBA" id="ARBA00022537"/>
    </source>
</evidence>
<feature type="active site" description="Proton acceptor" evidence="13">
    <location>
        <position position="687"/>
    </location>
</feature>
<keyword evidence="8 12" id="KW-0040">ANK repeat</keyword>
<evidence type="ECO:0000256" key="3">
    <source>
        <dbReference type="ARBA" id="ARBA00022483"/>
    </source>
</evidence>
<dbReference type="KEGG" id="goe:100898450"/>
<dbReference type="Proteomes" id="UP000694867">
    <property type="component" value="Unplaced"/>
</dbReference>
<evidence type="ECO:0000256" key="6">
    <source>
        <dbReference type="ARBA" id="ARBA00022801"/>
    </source>
</evidence>
<dbReference type="InterPro" id="IPR002641">
    <property type="entry name" value="PNPLA_dom"/>
</dbReference>
<evidence type="ECO:0000256" key="8">
    <source>
        <dbReference type="ARBA" id="ARBA00023043"/>
    </source>
</evidence>
<gene>
    <name evidence="16" type="primary">LOC100898450</name>
</gene>
<dbReference type="GO" id="GO:0016042">
    <property type="term" value="P:lipid catabolic process"/>
    <property type="evidence" value="ECO:0007669"/>
    <property type="project" value="UniProtKB-UniRule"/>
</dbReference>
<feature type="short sequence motif" description="GXSXG" evidence="13">
    <location>
        <begin position="553"/>
        <end position="557"/>
    </location>
</feature>
<feature type="active site" description="Nucleophile" evidence="13">
    <location>
        <position position="555"/>
    </location>
</feature>
<keyword evidence="6 13" id="KW-0378">Hydrolase</keyword>
<keyword evidence="10" id="KW-1053">Target membrane</keyword>
<evidence type="ECO:0000256" key="2">
    <source>
        <dbReference type="ARBA" id="ARBA00013278"/>
    </source>
</evidence>
<reference evidence="16" key="1">
    <citation type="submission" date="2025-08" db="UniProtKB">
        <authorList>
            <consortium name="RefSeq"/>
        </authorList>
    </citation>
    <scope>IDENTIFICATION</scope>
</reference>
<evidence type="ECO:0000256" key="12">
    <source>
        <dbReference type="PROSITE-ProRule" id="PRU00023"/>
    </source>
</evidence>
<evidence type="ECO:0000256" key="1">
    <source>
        <dbReference type="ARBA" id="ARBA00004175"/>
    </source>
</evidence>
<evidence type="ECO:0000259" key="14">
    <source>
        <dbReference type="PROSITE" id="PS51635"/>
    </source>
</evidence>
<feature type="short sequence motif" description="DGA/G" evidence="13">
    <location>
        <begin position="687"/>
        <end position="689"/>
    </location>
</feature>
<dbReference type="GO" id="GO:0052816">
    <property type="term" value="F:long-chain fatty acyl-CoA hydrolase activity"/>
    <property type="evidence" value="ECO:0007669"/>
    <property type="project" value="TreeGrafter"/>
</dbReference>
<name>A0AAJ7WJ99_9ACAR</name>
<dbReference type="SMART" id="SM00248">
    <property type="entry name" value="ANK"/>
    <property type="match status" value="5"/>
</dbReference>
<dbReference type="RefSeq" id="XP_028969024.1">
    <property type="nucleotide sequence ID" value="XM_029113191.1"/>
</dbReference>
<dbReference type="SUPFAM" id="SSF48403">
    <property type="entry name" value="Ankyrin repeat"/>
    <property type="match status" value="1"/>
</dbReference>
<dbReference type="SUPFAM" id="SSF52151">
    <property type="entry name" value="FabD/lysophospholipase-like"/>
    <property type="match status" value="1"/>
</dbReference>
<dbReference type="PROSITE" id="PS51635">
    <property type="entry name" value="PNPLA"/>
    <property type="match status" value="1"/>
</dbReference>
<evidence type="ECO:0000313" key="15">
    <source>
        <dbReference type="Proteomes" id="UP000694867"/>
    </source>
</evidence>
<evidence type="ECO:0000256" key="5">
    <source>
        <dbReference type="ARBA" id="ARBA00022737"/>
    </source>
</evidence>
<dbReference type="Pfam" id="PF00023">
    <property type="entry name" value="Ank"/>
    <property type="match status" value="1"/>
</dbReference>
<dbReference type="GO" id="GO:0044218">
    <property type="term" value="C:other organism cell membrane"/>
    <property type="evidence" value="ECO:0007669"/>
    <property type="project" value="UniProtKB-KW"/>
</dbReference>
<keyword evidence="7" id="KW-0638">Presynaptic neurotoxin</keyword>
<dbReference type="InterPro" id="IPR047148">
    <property type="entry name" value="PLPL9"/>
</dbReference>
<feature type="repeat" description="ANK" evidence="12">
    <location>
        <begin position="164"/>
        <end position="196"/>
    </location>
</feature>
<dbReference type="GO" id="GO:0047499">
    <property type="term" value="F:calcium-independent phospholipase A2 activity"/>
    <property type="evidence" value="ECO:0007669"/>
    <property type="project" value="InterPro"/>
</dbReference>
<dbReference type="AlphaFoldDB" id="A0AAJ7WJ99"/>
<dbReference type="Gene3D" id="1.25.40.20">
    <property type="entry name" value="Ankyrin repeat-containing domain"/>
    <property type="match status" value="2"/>
</dbReference>
<dbReference type="Pfam" id="PF01734">
    <property type="entry name" value="Patatin"/>
    <property type="match status" value="1"/>
</dbReference>
<keyword evidence="9 13" id="KW-0443">Lipid metabolism</keyword>
<dbReference type="GO" id="GO:0005739">
    <property type="term" value="C:mitochondrion"/>
    <property type="evidence" value="ECO:0007669"/>
    <property type="project" value="TreeGrafter"/>
</dbReference>
<keyword evidence="3" id="KW-0268">Exocytosis</keyword>
<dbReference type="InterPro" id="IPR036770">
    <property type="entry name" value="Ankyrin_rpt-contain_sf"/>
</dbReference>
<feature type="repeat" description="ANK" evidence="12">
    <location>
        <begin position="325"/>
        <end position="357"/>
    </location>
</feature>
<keyword evidence="7" id="KW-0528">Neurotoxin</keyword>
<dbReference type="PANTHER" id="PTHR24139:SF34">
    <property type="entry name" value="85_88 KDA CALCIUM-INDEPENDENT PHOSPHOLIPASE A2"/>
    <property type="match status" value="1"/>
</dbReference>
<dbReference type="GeneID" id="100898450"/>
<dbReference type="InterPro" id="IPR002110">
    <property type="entry name" value="Ankyrin_rpt"/>
</dbReference>
<evidence type="ECO:0000313" key="16">
    <source>
        <dbReference type="RefSeq" id="XP_028969024.1"/>
    </source>
</evidence>
<keyword evidence="13" id="KW-0442">Lipid degradation</keyword>
<dbReference type="PANTHER" id="PTHR24139">
    <property type="entry name" value="CALCIUM-INDEPENDENT PHOSPHOLIPASE A2"/>
    <property type="match status" value="1"/>
</dbReference>
<dbReference type="EC" id="3.1.1.4" evidence="2"/>
<keyword evidence="7" id="KW-0800">Toxin</keyword>
<evidence type="ECO:0000256" key="10">
    <source>
        <dbReference type="ARBA" id="ARBA00023298"/>
    </source>
</evidence>
<keyword evidence="5" id="KW-0677">Repeat</keyword>
<keyword evidence="4" id="KW-1052">Target cell membrane</keyword>
<dbReference type="Pfam" id="PF12796">
    <property type="entry name" value="Ank_2"/>
    <property type="match status" value="2"/>
</dbReference>
<evidence type="ECO:0000256" key="13">
    <source>
        <dbReference type="PROSITE-ProRule" id="PRU01161"/>
    </source>
</evidence>
<dbReference type="InterPro" id="IPR016035">
    <property type="entry name" value="Acyl_Trfase/lysoPLipase"/>
</dbReference>
<proteinExistence type="predicted"/>